<organism evidence="2">
    <name type="scientific">mine drainage metagenome</name>
    <dbReference type="NCBI Taxonomy" id="410659"/>
    <lineage>
        <taxon>unclassified sequences</taxon>
        <taxon>metagenomes</taxon>
        <taxon>ecological metagenomes</taxon>
    </lineage>
</organism>
<evidence type="ECO:0000256" key="1">
    <source>
        <dbReference type="SAM" id="MobiDB-lite"/>
    </source>
</evidence>
<name>A0A1J5SR98_9ZZZZ</name>
<comment type="caution">
    <text evidence="2">The sequence shown here is derived from an EMBL/GenBank/DDBJ whole genome shotgun (WGS) entry which is preliminary data.</text>
</comment>
<dbReference type="AlphaFoldDB" id="A0A1J5SR98"/>
<dbReference type="EMBL" id="MLJW01000042">
    <property type="protein sequence ID" value="OIR06560.1"/>
    <property type="molecule type" value="Genomic_DNA"/>
</dbReference>
<sequence length="323" mass="35746">MRCRSYLIIGALFVLLCLVAPSRAAEPHQSNMQQGGSHEGMVGGERKRGMRESIMWTRFPRLKVMMGGEGGERKQVKLMPKNIAPSKVDAYSNDVNAASMSRQLPYDLISATLDKPATGGFHWISAREVQADKELVASTVYYMSEHGSKDPTAMFMLQKNALEIIPQPFPREHSRYRANEDWHFLVRFNSKPLAQQKVMLETQNGSKAEFMSDVKGIVTVHFPSDFKSADTQVGMTARSGDRRQSSEFVLATELVEAGKTYLIGFNSNYGPDAFSNRSLALGLGFTFLGMLGATPLLRNRKADKKGAVKVAPTISAETNQKDA</sequence>
<reference evidence="2" key="1">
    <citation type="submission" date="2016-10" db="EMBL/GenBank/DDBJ databases">
        <title>Sequence of Gallionella enrichment culture.</title>
        <authorList>
            <person name="Poehlein A."/>
            <person name="Muehling M."/>
            <person name="Daniel R."/>
        </authorList>
    </citation>
    <scope>NUCLEOTIDE SEQUENCE</scope>
</reference>
<evidence type="ECO:0000313" key="2">
    <source>
        <dbReference type="EMBL" id="OIR06560.1"/>
    </source>
</evidence>
<protein>
    <submittedName>
        <fullName evidence="2">Uncharacterized protein</fullName>
    </submittedName>
</protein>
<proteinExistence type="predicted"/>
<feature type="region of interest" description="Disordered" evidence="1">
    <location>
        <begin position="26"/>
        <end position="47"/>
    </location>
</feature>
<accession>A0A1J5SR98</accession>
<gene>
    <name evidence="2" type="ORF">GALL_111650</name>
</gene>